<dbReference type="SUPFAM" id="SSF51306">
    <property type="entry name" value="LexA/Signal peptidase"/>
    <property type="match status" value="1"/>
</dbReference>
<keyword evidence="1" id="KW-0805">Transcription regulation</keyword>
<organism evidence="5 6">
    <name type="scientific">Pilibacter termitis</name>
    <dbReference type="NCBI Taxonomy" id="263852"/>
    <lineage>
        <taxon>Bacteria</taxon>
        <taxon>Bacillati</taxon>
        <taxon>Bacillota</taxon>
        <taxon>Bacilli</taxon>
        <taxon>Lactobacillales</taxon>
        <taxon>Enterococcaceae</taxon>
        <taxon>Pilibacter</taxon>
    </lineage>
</organism>
<dbReference type="GO" id="GO:0003677">
    <property type="term" value="F:DNA binding"/>
    <property type="evidence" value="ECO:0007669"/>
    <property type="project" value="UniProtKB-KW"/>
</dbReference>
<dbReference type="InterPro" id="IPR010982">
    <property type="entry name" value="Lambda_DNA-bd_dom_sf"/>
</dbReference>
<dbReference type="PANTHER" id="PTHR40661">
    <property type="match status" value="1"/>
</dbReference>
<dbReference type="InterPro" id="IPR039418">
    <property type="entry name" value="LexA-like"/>
</dbReference>
<dbReference type="CDD" id="cd00093">
    <property type="entry name" value="HTH_XRE"/>
    <property type="match status" value="1"/>
</dbReference>
<dbReference type="CDD" id="cd06529">
    <property type="entry name" value="S24_LexA-like"/>
    <property type="match status" value="1"/>
</dbReference>
<name>A0A1T4L2K2_9ENTE</name>
<dbReference type="AlphaFoldDB" id="A0A1T4L2K2"/>
<keyword evidence="2" id="KW-0238">DNA-binding</keyword>
<dbReference type="RefSeq" id="WP_078806471.1">
    <property type="nucleotide sequence ID" value="NZ_FUXI01000004.1"/>
</dbReference>
<sequence length="238" mass="27488">MTESKQFFAENLNRLMNEQQLSRKDLANSLNIPYTTLTNWAKGARQPKIEMMETIAEFFHISLSQLLEKQDKDTELLLSVFHQLNENHRHAVINFTQNELITQKKNQHKILPLEPKIPMVEMDYYGSVSAGVGLYLGEENKESIEVPEEDVPSNADFVLSIHGDSMEPDYHDGEILYIKKQETIFNGTLGIFILNGEGFFKRIWFKKNHAILESLNDEYDDLIVTEDDHFVIVGKVLN</sequence>
<accession>A0A1T4L2K2</accession>
<dbReference type="EMBL" id="FUXI01000004">
    <property type="protein sequence ID" value="SJZ48982.1"/>
    <property type="molecule type" value="Genomic_DNA"/>
</dbReference>
<keyword evidence="6" id="KW-1185">Reference proteome</keyword>
<evidence type="ECO:0000313" key="6">
    <source>
        <dbReference type="Proteomes" id="UP000190328"/>
    </source>
</evidence>
<proteinExistence type="predicted"/>
<evidence type="ECO:0000313" key="5">
    <source>
        <dbReference type="EMBL" id="SJZ48982.1"/>
    </source>
</evidence>
<dbReference type="Pfam" id="PF00717">
    <property type="entry name" value="Peptidase_S24"/>
    <property type="match status" value="1"/>
</dbReference>
<dbReference type="InterPro" id="IPR001387">
    <property type="entry name" value="Cro/C1-type_HTH"/>
</dbReference>
<dbReference type="PROSITE" id="PS50943">
    <property type="entry name" value="HTH_CROC1"/>
    <property type="match status" value="1"/>
</dbReference>
<evidence type="ECO:0000259" key="4">
    <source>
        <dbReference type="PROSITE" id="PS50943"/>
    </source>
</evidence>
<dbReference type="SUPFAM" id="SSF47413">
    <property type="entry name" value="lambda repressor-like DNA-binding domains"/>
    <property type="match status" value="1"/>
</dbReference>
<gene>
    <name evidence="5" type="ORF">SAMN02745116_00509</name>
</gene>
<protein>
    <submittedName>
        <fullName evidence="5">Helix-turn-helix</fullName>
    </submittedName>
</protein>
<evidence type="ECO:0000256" key="2">
    <source>
        <dbReference type="ARBA" id="ARBA00023125"/>
    </source>
</evidence>
<dbReference type="Proteomes" id="UP000190328">
    <property type="component" value="Unassembled WGS sequence"/>
</dbReference>
<dbReference type="InterPro" id="IPR015927">
    <property type="entry name" value="Peptidase_S24_S26A/B/C"/>
</dbReference>
<keyword evidence="3" id="KW-0804">Transcription</keyword>
<dbReference type="OrthoDB" id="2475196at2"/>
<evidence type="ECO:0000256" key="3">
    <source>
        <dbReference type="ARBA" id="ARBA00023163"/>
    </source>
</evidence>
<dbReference type="STRING" id="263852.SAMN02745116_00509"/>
<dbReference type="SMART" id="SM00530">
    <property type="entry name" value="HTH_XRE"/>
    <property type="match status" value="1"/>
</dbReference>
<dbReference type="InterPro" id="IPR036286">
    <property type="entry name" value="LexA/Signal_pep-like_sf"/>
</dbReference>
<evidence type="ECO:0000256" key="1">
    <source>
        <dbReference type="ARBA" id="ARBA00023015"/>
    </source>
</evidence>
<dbReference type="PANTHER" id="PTHR40661:SF1">
    <property type="entry name" value="HTH CRO_C1-TYPE DOMAIN-CONTAINING PROTEIN"/>
    <property type="match status" value="1"/>
</dbReference>
<reference evidence="6" key="1">
    <citation type="submission" date="2017-02" db="EMBL/GenBank/DDBJ databases">
        <authorList>
            <person name="Varghese N."/>
            <person name="Submissions S."/>
        </authorList>
    </citation>
    <scope>NUCLEOTIDE SEQUENCE [LARGE SCALE GENOMIC DNA]</scope>
    <source>
        <strain evidence="6">ATCC BAA-1030</strain>
    </source>
</reference>
<dbReference type="Pfam" id="PF01381">
    <property type="entry name" value="HTH_3"/>
    <property type="match status" value="1"/>
</dbReference>
<dbReference type="Gene3D" id="2.10.109.10">
    <property type="entry name" value="Umud Fragment, subunit A"/>
    <property type="match status" value="1"/>
</dbReference>
<dbReference type="Gene3D" id="1.10.260.40">
    <property type="entry name" value="lambda repressor-like DNA-binding domains"/>
    <property type="match status" value="1"/>
</dbReference>
<feature type="domain" description="HTH cro/C1-type" evidence="4">
    <location>
        <begin position="12"/>
        <end position="66"/>
    </location>
</feature>